<protein>
    <submittedName>
        <fullName evidence="2">Uncharacterized protein</fullName>
    </submittedName>
</protein>
<evidence type="ECO:0000313" key="2">
    <source>
        <dbReference type="EMBL" id="RSN72716.1"/>
    </source>
</evidence>
<accession>A0A429GG18</accession>
<dbReference type="Pfam" id="PF03683">
    <property type="entry name" value="UPF0175"/>
    <property type="match status" value="1"/>
</dbReference>
<keyword evidence="3" id="KW-1185">Reference proteome</keyword>
<dbReference type="PANTHER" id="PTHR37525">
    <property type="entry name" value="UPF0175 PROTEIN SSL1255"/>
    <property type="match status" value="1"/>
</dbReference>
<comment type="similarity">
    <text evidence="1">Belongs to the UPF0175 family.</text>
</comment>
<reference evidence="2 3" key="1">
    <citation type="submission" date="2018-10" db="EMBL/GenBank/DDBJ databases">
        <title>Co-occurring genomic capacity for anaerobic methane metabolism and dissimilatory sulfite reduction discovered in the Korarchaeota.</title>
        <authorList>
            <person name="Mckay L.J."/>
            <person name="Dlakic M."/>
            <person name="Fields M.W."/>
            <person name="Delmont T.O."/>
            <person name="Eren A.M."/>
            <person name="Jay Z.J."/>
            <person name="Klingelsmith K.B."/>
            <person name="Rusch D.B."/>
            <person name="Inskeep W.P."/>
        </authorList>
    </citation>
    <scope>NUCLEOTIDE SEQUENCE [LARGE SCALE GENOMIC DNA]</scope>
    <source>
        <strain evidence="2 3">MDKW</strain>
    </source>
</reference>
<organism evidence="2 3">
    <name type="scientific">Candidatus Methanodesulfokora washburnensis</name>
    <dbReference type="NCBI Taxonomy" id="2478471"/>
    <lineage>
        <taxon>Archaea</taxon>
        <taxon>Thermoproteota</taxon>
        <taxon>Candidatus Korarchaeia</taxon>
        <taxon>Candidatus Korarchaeia incertae sedis</taxon>
        <taxon>Candidatus Methanodesulfokora</taxon>
    </lineage>
</organism>
<dbReference type="Proteomes" id="UP000277582">
    <property type="component" value="Unassembled WGS sequence"/>
</dbReference>
<evidence type="ECO:0000313" key="3">
    <source>
        <dbReference type="Proteomes" id="UP000277582"/>
    </source>
</evidence>
<dbReference type="EMBL" id="RCOS01000141">
    <property type="protein sequence ID" value="RSN72716.1"/>
    <property type="molecule type" value="Genomic_DNA"/>
</dbReference>
<proteinExistence type="inferred from homology"/>
<gene>
    <name evidence="2" type="ORF">D6D85_12655</name>
</gene>
<evidence type="ECO:0000256" key="1">
    <source>
        <dbReference type="ARBA" id="ARBA00005651"/>
    </source>
</evidence>
<sequence>MLMASEEYEKNLSKIKVLILLFLDSLEREPIRGKNLQKQIFLLLRYFGVENGELYWLDRYGPYSKVDANLEQLALMNLVHVNDEIRITEEGRKVAEKIKGKMDEKKLKLIDEVKEWLKDLNDDELMALICFSFPEMAVESRELERIRRKRRMLAVSLYVKGKVSLEKAADIAGMNLVNFMNFLRRGKVPIELGL</sequence>
<dbReference type="InterPro" id="IPR052264">
    <property type="entry name" value="UPF0175_domain"/>
</dbReference>
<comment type="caution">
    <text evidence="2">The sequence shown here is derived from an EMBL/GenBank/DDBJ whole genome shotgun (WGS) entry which is preliminary data.</text>
</comment>
<name>A0A429GG18_9CREN</name>
<dbReference type="InterPro" id="IPR005368">
    <property type="entry name" value="UPF0175"/>
</dbReference>
<dbReference type="AlphaFoldDB" id="A0A429GG18"/>
<dbReference type="PANTHER" id="PTHR37525:SF1">
    <property type="entry name" value="UPF0175 PROTEIN SSL1255"/>
    <property type="match status" value="1"/>
</dbReference>